<reference evidence="2" key="1">
    <citation type="submission" date="2016-11" db="UniProtKB">
        <authorList>
            <consortium name="WormBaseParasite"/>
        </authorList>
    </citation>
    <scope>IDENTIFICATION</scope>
</reference>
<dbReference type="WBParaSite" id="MhA1_Contig1622.frz3.gene7">
    <property type="protein sequence ID" value="MhA1_Contig1622.frz3.gene7"/>
    <property type="gene ID" value="MhA1_Contig1622.frz3.gene7"/>
</dbReference>
<evidence type="ECO:0000313" key="1">
    <source>
        <dbReference type="Proteomes" id="UP000095281"/>
    </source>
</evidence>
<name>A0A1I8B8G0_MELHA</name>
<sequence>MGTLVPLTENDIKGINEMFNTFAEYSHCHFTVRIDKDLVQGDLPNNIEVRDEKTEFIDQQGILGVPQICIPYHSEQEYTAAILENLGIGIWVNRDNLANEISQAIFKILPHPQYFNLFGSKYSKYAWNIREMISNDVHQYSQKDKLLDIVARVIQN</sequence>
<dbReference type="SUPFAM" id="SSF53756">
    <property type="entry name" value="UDP-Glycosyltransferase/glycogen phosphorylase"/>
    <property type="match status" value="1"/>
</dbReference>
<evidence type="ECO:0000313" key="2">
    <source>
        <dbReference type="WBParaSite" id="MhA1_Contig1622.frz3.gene7"/>
    </source>
</evidence>
<protein>
    <submittedName>
        <fullName evidence="2">Glucuronosyltransferase</fullName>
    </submittedName>
</protein>
<dbReference type="AlphaFoldDB" id="A0A1I8B8G0"/>
<organism evidence="1 2">
    <name type="scientific">Meloidogyne hapla</name>
    <name type="common">Root-knot nematode worm</name>
    <dbReference type="NCBI Taxonomy" id="6305"/>
    <lineage>
        <taxon>Eukaryota</taxon>
        <taxon>Metazoa</taxon>
        <taxon>Ecdysozoa</taxon>
        <taxon>Nematoda</taxon>
        <taxon>Chromadorea</taxon>
        <taxon>Rhabditida</taxon>
        <taxon>Tylenchina</taxon>
        <taxon>Tylenchomorpha</taxon>
        <taxon>Tylenchoidea</taxon>
        <taxon>Meloidogynidae</taxon>
        <taxon>Meloidogyninae</taxon>
        <taxon>Meloidogyne</taxon>
    </lineage>
</organism>
<accession>A0A1I8B8G0</accession>
<proteinExistence type="predicted"/>
<dbReference type="Proteomes" id="UP000095281">
    <property type="component" value="Unplaced"/>
</dbReference>
<dbReference type="Gene3D" id="3.40.50.2000">
    <property type="entry name" value="Glycogen Phosphorylase B"/>
    <property type="match status" value="1"/>
</dbReference>
<keyword evidence="1" id="KW-1185">Reference proteome</keyword>